<evidence type="ECO:0000313" key="2">
    <source>
        <dbReference type="Proteomes" id="UP001165378"/>
    </source>
</evidence>
<dbReference type="InterPro" id="IPR011990">
    <property type="entry name" value="TPR-like_helical_dom_sf"/>
</dbReference>
<dbReference type="InterPro" id="IPR010982">
    <property type="entry name" value="Lambda_DNA-bd_dom_sf"/>
</dbReference>
<dbReference type="AlphaFoldDB" id="A0AA41PW88"/>
<sequence>MQQLGEAMRQARRESGMVWAAFAQQAAFGEAYLRNVENGNRPVTAAVAAAYDRVLGTAGAFEAALRGSGAIDSDAAPWSTSVNLTVLTGLLNGSRVDRRGFLAVGAALSASAAAWSAVVGDDQLGQVSHADDPAGPALLGHVEDRLDHLRRLDDELGSGEVHGLARGELSLLVRLIQSGRHKGPSMRRLYTMASEAARQAAWSAFDQGNLGVAQRYFDAALRASADADDPIGGAYALSFAAIQCYSTPGEAGRAVALLDAASSHVRGQATPRMHGMLAARTARALSKTGAKKDCARQLDFARAALDKGTHDDDPKTLYWVDHGEIEMIAGSCALELGDAAEAVRRFTAAQAVARPGEQAYPRSHAIYLARAAEAHFAMHDLDAALELAHRAAHCLGTVDSARSASELSGLRKKLAPHSAHSGVRDFLEVG</sequence>
<dbReference type="Proteomes" id="UP001165378">
    <property type="component" value="Unassembled WGS sequence"/>
</dbReference>
<dbReference type="SUPFAM" id="SSF48452">
    <property type="entry name" value="TPR-like"/>
    <property type="match status" value="1"/>
</dbReference>
<name>A0AA41PW88_9ACTN</name>
<protein>
    <submittedName>
        <fullName evidence="1">Helix-turn-helix domain-containing protein</fullName>
    </submittedName>
</protein>
<reference evidence="1" key="1">
    <citation type="submission" date="2022-01" db="EMBL/GenBank/DDBJ databases">
        <title>Genome-Based Taxonomic Classification of the Phylum Actinobacteria.</title>
        <authorList>
            <person name="Gao Y."/>
        </authorList>
    </citation>
    <scope>NUCLEOTIDE SEQUENCE</scope>
    <source>
        <strain evidence="1">KLBMP 8922</strain>
    </source>
</reference>
<dbReference type="EMBL" id="JAKFHA010000001">
    <property type="protein sequence ID" value="MCF2526341.1"/>
    <property type="molecule type" value="Genomic_DNA"/>
</dbReference>
<gene>
    <name evidence="1" type="ORF">LZ495_03770</name>
</gene>
<dbReference type="Gene3D" id="1.10.260.40">
    <property type="entry name" value="lambda repressor-like DNA-binding domains"/>
    <property type="match status" value="1"/>
</dbReference>
<accession>A0AA41PW88</accession>
<keyword evidence="2" id="KW-1185">Reference proteome</keyword>
<dbReference type="SUPFAM" id="SSF47413">
    <property type="entry name" value="lambda repressor-like DNA-binding domains"/>
    <property type="match status" value="1"/>
</dbReference>
<dbReference type="GO" id="GO:0003677">
    <property type="term" value="F:DNA binding"/>
    <property type="evidence" value="ECO:0007669"/>
    <property type="project" value="InterPro"/>
</dbReference>
<dbReference type="Pfam" id="PF13560">
    <property type="entry name" value="HTH_31"/>
    <property type="match status" value="1"/>
</dbReference>
<organism evidence="1 2">
    <name type="scientific">Yinghuangia soli</name>
    <dbReference type="NCBI Taxonomy" id="2908204"/>
    <lineage>
        <taxon>Bacteria</taxon>
        <taxon>Bacillati</taxon>
        <taxon>Actinomycetota</taxon>
        <taxon>Actinomycetes</taxon>
        <taxon>Kitasatosporales</taxon>
        <taxon>Streptomycetaceae</taxon>
        <taxon>Yinghuangia</taxon>
    </lineage>
</organism>
<dbReference type="RefSeq" id="WP_235050488.1">
    <property type="nucleotide sequence ID" value="NZ_JAKFHA010000001.1"/>
</dbReference>
<proteinExistence type="predicted"/>
<dbReference type="Gene3D" id="1.25.40.10">
    <property type="entry name" value="Tetratricopeptide repeat domain"/>
    <property type="match status" value="1"/>
</dbReference>
<evidence type="ECO:0000313" key="1">
    <source>
        <dbReference type="EMBL" id="MCF2526341.1"/>
    </source>
</evidence>
<comment type="caution">
    <text evidence="1">The sequence shown here is derived from an EMBL/GenBank/DDBJ whole genome shotgun (WGS) entry which is preliminary data.</text>
</comment>